<name>D2R1B4_PIRSD</name>
<dbReference type="AlphaFoldDB" id="D2R1B4"/>
<dbReference type="Pfam" id="PF07596">
    <property type="entry name" value="SBP_bac_10"/>
    <property type="match status" value="1"/>
</dbReference>
<dbReference type="PANTHER" id="PTHR30093">
    <property type="entry name" value="GENERAL SECRETION PATHWAY PROTEIN G"/>
    <property type="match status" value="1"/>
</dbReference>
<dbReference type="Pfam" id="PF07963">
    <property type="entry name" value="N_methyl"/>
    <property type="match status" value="1"/>
</dbReference>
<dbReference type="Proteomes" id="UP000001887">
    <property type="component" value="Chromosome"/>
</dbReference>
<dbReference type="PANTHER" id="PTHR30093:SF2">
    <property type="entry name" value="TYPE II SECRETION SYSTEM PROTEIN H"/>
    <property type="match status" value="1"/>
</dbReference>
<organism evidence="2 3">
    <name type="scientific">Pirellula staleyi (strain ATCC 27377 / DSM 6068 / ICPB 4128)</name>
    <name type="common">Pirella staleyi</name>
    <dbReference type="NCBI Taxonomy" id="530564"/>
    <lineage>
        <taxon>Bacteria</taxon>
        <taxon>Pseudomonadati</taxon>
        <taxon>Planctomycetota</taxon>
        <taxon>Planctomycetia</taxon>
        <taxon>Pirellulales</taxon>
        <taxon>Pirellulaceae</taxon>
        <taxon>Pirellula</taxon>
    </lineage>
</organism>
<accession>D2R1B4</accession>
<evidence type="ECO:0000259" key="1">
    <source>
        <dbReference type="Pfam" id="PF07596"/>
    </source>
</evidence>
<dbReference type="InterPro" id="IPR045584">
    <property type="entry name" value="Pilin-like"/>
</dbReference>
<reference evidence="2 3" key="1">
    <citation type="journal article" date="2009" name="Stand. Genomic Sci.">
        <title>Complete genome sequence of Pirellula staleyi type strain (ATCC 27377).</title>
        <authorList>
            <person name="Clum A."/>
            <person name="Tindall B.J."/>
            <person name="Sikorski J."/>
            <person name="Ivanova N."/>
            <person name="Mavrommatis K."/>
            <person name="Lucas S."/>
            <person name="Glavina del Rio T."/>
            <person name="Nolan M."/>
            <person name="Chen F."/>
            <person name="Tice H."/>
            <person name="Pitluck S."/>
            <person name="Cheng J.F."/>
            <person name="Chertkov O."/>
            <person name="Brettin T."/>
            <person name="Han C."/>
            <person name="Detter J.C."/>
            <person name="Kuske C."/>
            <person name="Bruce D."/>
            <person name="Goodwin L."/>
            <person name="Ovchinikova G."/>
            <person name="Pati A."/>
            <person name="Mikhailova N."/>
            <person name="Chen A."/>
            <person name="Palaniappan K."/>
            <person name="Land M."/>
            <person name="Hauser L."/>
            <person name="Chang Y.J."/>
            <person name="Jeffries C.D."/>
            <person name="Chain P."/>
            <person name="Rohde M."/>
            <person name="Goker M."/>
            <person name="Bristow J."/>
            <person name="Eisen J.A."/>
            <person name="Markowitz V."/>
            <person name="Hugenholtz P."/>
            <person name="Kyrpides N.C."/>
            <person name="Klenk H.P."/>
            <person name="Lapidus A."/>
        </authorList>
    </citation>
    <scope>NUCLEOTIDE SEQUENCE [LARGE SCALE GENOMIC DNA]</scope>
    <source>
        <strain evidence="3">ATCC 27377 / DSM 6068 / ICPB 4128</strain>
    </source>
</reference>
<proteinExistence type="predicted"/>
<dbReference type="KEGG" id="psl:Psta_0203"/>
<gene>
    <name evidence="2" type="ordered locus">Psta_0203</name>
</gene>
<protein>
    <recommendedName>
        <fullName evidence="1">DUF1559 domain-containing protein</fullName>
    </recommendedName>
</protein>
<evidence type="ECO:0000313" key="3">
    <source>
        <dbReference type="Proteomes" id="UP000001887"/>
    </source>
</evidence>
<dbReference type="eggNOG" id="COG2165">
    <property type="taxonomic scope" value="Bacteria"/>
</dbReference>
<dbReference type="OrthoDB" id="255848at2"/>
<dbReference type="STRING" id="530564.Psta_0203"/>
<dbReference type="InterPro" id="IPR011453">
    <property type="entry name" value="DUF1559"/>
</dbReference>
<sequence length="320" mass="34722" precursor="true">MQRRAFTLVELLVVIAIIGVLVALLLPAVQAAREAARRMQCSSGMRQLSLSAHNFESTFKYFPSAWQNPTPGGTATGVIQAPFPAGEPARYTNMMIELLPYIEQDNLKSSWNFQNVSANLGPDGSVASQVVKIFLCPSSPLASQPKTTVSGNVYGLNSYCGVAGKYSFRAYTGSDYTISNDGIFYINSRTTMSEIQDGTSNTFLFGERYHRDKNFDRMYTTFPILGWSGWAWCDQGNAIGDFLVGAARPINWNIPDSATGPNSSANPWVQQRLSTMGSGHSTGANVGMADGSVRFMSNNTDLALLQSLCTRFGGEVVSPP</sequence>
<dbReference type="SUPFAM" id="SSF54523">
    <property type="entry name" value="Pili subunits"/>
    <property type="match status" value="1"/>
</dbReference>
<feature type="domain" description="DUF1559" evidence="1">
    <location>
        <begin position="30"/>
        <end position="302"/>
    </location>
</feature>
<dbReference type="NCBIfam" id="TIGR02532">
    <property type="entry name" value="IV_pilin_GFxxxE"/>
    <property type="match status" value="1"/>
</dbReference>
<dbReference type="NCBIfam" id="TIGR04294">
    <property type="entry name" value="pre_pil_HX9DG"/>
    <property type="match status" value="1"/>
</dbReference>
<dbReference type="EMBL" id="CP001848">
    <property type="protein sequence ID" value="ADB14899.1"/>
    <property type="molecule type" value="Genomic_DNA"/>
</dbReference>
<dbReference type="Gene3D" id="3.30.700.10">
    <property type="entry name" value="Glycoprotein, Type 4 Pilin"/>
    <property type="match status" value="1"/>
</dbReference>
<evidence type="ECO:0000313" key="2">
    <source>
        <dbReference type="EMBL" id="ADB14899.1"/>
    </source>
</evidence>
<dbReference type="HOGENOM" id="CLU_041661_0_0_0"/>
<dbReference type="InterPro" id="IPR012902">
    <property type="entry name" value="N_methyl_site"/>
</dbReference>
<keyword evidence="3" id="KW-1185">Reference proteome</keyword>
<dbReference type="InterPro" id="IPR027558">
    <property type="entry name" value="Pre_pil_HX9DG_C"/>
</dbReference>